<keyword evidence="5" id="KW-0368">Histidine biosynthesis</keyword>
<dbReference type="CDD" id="cd00773">
    <property type="entry name" value="HisRS-like_core"/>
    <property type="match status" value="1"/>
</dbReference>
<feature type="binding site" evidence="6">
    <location>
        <begin position="222"/>
        <end position="223"/>
    </location>
    <ligand>
        <name>L-histidine</name>
        <dbReference type="ChEBI" id="CHEBI:57595"/>
    </ligand>
</feature>
<organism evidence="8 9">
    <name type="scientific">Pseudomonas cedrina</name>
    <dbReference type="NCBI Taxonomy" id="651740"/>
    <lineage>
        <taxon>Bacteria</taxon>
        <taxon>Pseudomonadati</taxon>
        <taxon>Pseudomonadota</taxon>
        <taxon>Gammaproteobacteria</taxon>
        <taxon>Pseudomonadales</taxon>
        <taxon>Pseudomonadaceae</taxon>
        <taxon>Pseudomonas</taxon>
    </lineage>
</organism>
<dbReference type="Gene3D" id="3.30.930.10">
    <property type="entry name" value="Bira Bifunctional Protein, Domain 2"/>
    <property type="match status" value="1"/>
</dbReference>
<dbReference type="PIRSF" id="PIRSF001549">
    <property type="entry name" value="His-tRNA_synth"/>
    <property type="match status" value="1"/>
</dbReference>
<reference evidence="8 9" key="1">
    <citation type="submission" date="2017-09" db="EMBL/GenBank/DDBJ databases">
        <title>Genomic, metabolic, and phenotypic characteristics of bacterial isolates from the natural microbiome of the model nematode Caenorhabditis elegans.</title>
        <authorList>
            <person name="Zimmermann J."/>
            <person name="Obeng N."/>
            <person name="Yang W."/>
            <person name="Obeng O."/>
            <person name="Kissoyan K."/>
            <person name="Pees B."/>
            <person name="Dirksen P."/>
            <person name="Hoppner M."/>
            <person name="Franke A."/>
            <person name="Rosenstiel P."/>
            <person name="Leippe M."/>
            <person name="Dierking K."/>
            <person name="Kaleta C."/>
            <person name="Schulenburg H."/>
        </authorList>
    </citation>
    <scope>NUCLEOTIDE SEQUENCE [LARGE SCALE GENOMIC DNA]</scope>
    <source>
        <strain evidence="8 9">MYb184</strain>
    </source>
</reference>
<gene>
    <name evidence="8" type="ORF">CQ006_28165</name>
</gene>
<evidence type="ECO:0000313" key="9">
    <source>
        <dbReference type="Proteomes" id="UP000239458"/>
    </source>
</evidence>
<feature type="binding site" evidence="6">
    <location>
        <position position="56"/>
    </location>
    <ligand>
        <name>L-histidine</name>
        <dbReference type="ChEBI" id="CHEBI:57595"/>
    </ligand>
</feature>
<dbReference type="InterPro" id="IPR006195">
    <property type="entry name" value="aa-tRNA-synth_II"/>
</dbReference>
<feature type="binding site" evidence="6">
    <location>
        <position position="218"/>
    </location>
    <ligand>
        <name>L-histidine</name>
        <dbReference type="ChEBI" id="CHEBI:57595"/>
    </ligand>
</feature>
<comment type="caution">
    <text evidence="8">The sequence shown here is derived from an EMBL/GenBank/DDBJ whole genome shotgun (WGS) entry which is preliminary data.</text>
</comment>
<dbReference type="GO" id="GO:0000105">
    <property type="term" value="P:L-histidine biosynthetic process"/>
    <property type="evidence" value="ECO:0007669"/>
    <property type="project" value="UniProtKB-KW"/>
</dbReference>
<keyword evidence="8" id="KW-0436">Ligase</keyword>
<dbReference type="PANTHER" id="PTHR11476">
    <property type="entry name" value="HISTIDYL-TRNA SYNTHETASE"/>
    <property type="match status" value="1"/>
</dbReference>
<dbReference type="Pfam" id="PF13393">
    <property type="entry name" value="tRNA-synt_His"/>
    <property type="match status" value="1"/>
</dbReference>
<comment type="similarity">
    <text evidence="1">Belongs to the class-II aminoacyl-tRNA synthetase family.</text>
</comment>
<accession>A0A2S9CJY2</accession>
<feature type="domain" description="Aminoacyl-transfer RNA synthetases class-II family profile" evidence="7">
    <location>
        <begin position="23"/>
        <end position="269"/>
    </location>
</feature>
<dbReference type="InterPro" id="IPR004516">
    <property type="entry name" value="HisRS/HisZ"/>
</dbReference>
<evidence type="ECO:0000313" key="8">
    <source>
        <dbReference type="EMBL" id="PRB80818.1"/>
    </source>
</evidence>
<evidence type="ECO:0000256" key="3">
    <source>
        <dbReference type="ARBA" id="ARBA00017399"/>
    </source>
</evidence>
<dbReference type="InterPro" id="IPR041715">
    <property type="entry name" value="HisRS-like_core"/>
</dbReference>
<dbReference type="PROSITE" id="PS50862">
    <property type="entry name" value="AA_TRNA_LIGASE_II"/>
    <property type="match status" value="1"/>
</dbReference>
<feature type="binding site" evidence="6">
    <location>
        <position position="74"/>
    </location>
    <ligand>
        <name>L-histidine</name>
        <dbReference type="ChEBI" id="CHEBI:57595"/>
    </ligand>
</feature>
<evidence type="ECO:0000256" key="5">
    <source>
        <dbReference type="ARBA" id="ARBA00023102"/>
    </source>
</evidence>
<dbReference type="AlphaFoldDB" id="A0A2S9CJY2"/>
<feature type="binding site" evidence="6">
    <location>
        <begin position="26"/>
        <end position="28"/>
    </location>
    <ligand>
        <name>L-histidine</name>
        <dbReference type="ChEBI" id="CHEBI:57595"/>
    </ligand>
</feature>
<keyword evidence="8" id="KW-0030">Aminoacyl-tRNA synthetase</keyword>
<keyword evidence="4" id="KW-0028">Amino-acid biosynthesis</keyword>
<evidence type="ECO:0000259" key="7">
    <source>
        <dbReference type="PROSITE" id="PS50862"/>
    </source>
</evidence>
<dbReference type="InterPro" id="IPR045864">
    <property type="entry name" value="aa-tRNA-synth_II/BPL/LPL"/>
</dbReference>
<comment type="subunit">
    <text evidence="2">Homodimer.</text>
</comment>
<feature type="binding site" evidence="6">
    <location>
        <position position="70"/>
    </location>
    <ligand>
        <name>L-histidine</name>
        <dbReference type="ChEBI" id="CHEBI:57595"/>
    </ligand>
</feature>
<dbReference type="GO" id="GO:0005737">
    <property type="term" value="C:cytoplasm"/>
    <property type="evidence" value="ECO:0007669"/>
    <property type="project" value="InterPro"/>
</dbReference>
<proteinExistence type="inferred from homology"/>
<dbReference type="SUPFAM" id="SSF55681">
    <property type="entry name" value="Class II aaRS and biotin synthetases"/>
    <property type="match status" value="1"/>
</dbReference>
<evidence type="ECO:0000256" key="4">
    <source>
        <dbReference type="ARBA" id="ARBA00022605"/>
    </source>
</evidence>
<evidence type="ECO:0000256" key="6">
    <source>
        <dbReference type="PIRSR" id="PIRSR001549-1"/>
    </source>
</evidence>
<protein>
    <recommendedName>
        <fullName evidence="3">Histidine--tRNA ligase</fullName>
    </recommendedName>
</protein>
<dbReference type="EMBL" id="PCQE01000146">
    <property type="protein sequence ID" value="PRB80818.1"/>
    <property type="molecule type" value="Genomic_DNA"/>
</dbReference>
<dbReference type="Proteomes" id="UP000239458">
    <property type="component" value="Unassembled WGS sequence"/>
</dbReference>
<sequence length="356" mass="40031">MKRGEKLDIAGAREESDIAEYGLRFDLTIPLSRFYANNISQLPMPFKSVQVGPVWRAERPQRGRYRQFIQCDIDVIGEPSINAEVDLIRTTAKCLSSVGLKDFVIRINNRKLIEALLVECGFFDRDFSGIMIALDKQDKIGIEGVRSELNGYSAEAVQRLIDFLNEGVETPQGVTSIFKGSTPAGVIALIEDLDVVMDTVRSLSQGNYEIIFDPSLIRGMGYYTGQIFEITYKEFPFSIAGGGRYDGVIGRLLGRDVAACGFSIGFERLCEVLELEKLVEASQGDRAIIFVEEDAQSSFAYGLAVQIEKDYAVVNVLRKLKNHHRQLENLYAEGYRAFYYPTETGYQQRVVEFDKV</sequence>
<evidence type="ECO:0000256" key="2">
    <source>
        <dbReference type="ARBA" id="ARBA00011738"/>
    </source>
</evidence>
<evidence type="ECO:0000256" key="1">
    <source>
        <dbReference type="ARBA" id="ARBA00008226"/>
    </source>
</evidence>
<name>A0A2S9CJY2_PSECE</name>
<dbReference type="PANTHER" id="PTHR11476:SF7">
    <property type="entry name" value="HISTIDINE--TRNA LIGASE"/>
    <property type="match status" value="1"/>
</dbReference>
<dbReference type="GO" id="GO:0004812">
    <property type="term" value="F:aminoacyl-tRNA ligase activity"/>
    <property type="evidence" value="ECO:0007669"/>
    <property type="project" value="UniProtKB-KW"/>
</dbReference>